<organism evidence="5 6">
    <name type="scientific">Thalassotalea agarivorans</name>
    <name type="common">Thalassomonas agarivorans</name>
    <dbReference type="NCBI Taxonomy" id="349064"/>
    <lineage>
        <taxon>Bacteria</taxon>
        <taxon>Pseudomonadati</taxon>
        <taxon>Pseudomonadota</taxon>
        <taxon>Gammaproteobacteria</taxon>
        <taxon>Alteromonadales</taxon>
        <taxon>Colwelliaceae</taxon>
        <taxon>Thalassotalea</taxon>
    </lineage>
</organism>
<proteinExistence type="predicted"/>
<evidence type="ECO:0000256" key="2">
    <source>
        <dbReference type="ARBA" id="ARBA00022801"/>
    </source>
</evidence>
<gene>
    <name evidence="5" type="ORF">SAMN05660429_00278</name>
</gene>
<evidence type="ECO:0000313" key="6">
    <source>
        <dbReference type="Proteomes" id="UP000199308"/>
    </source>
</evidence>
<sequence length="201" mass="23113">MNFLAHLFLAQPTPHSCVGNLLGDFRKGIARDAFPPLVLAGLENHYAVDKFTDTHPDILALKSLFSPQKRRFSGIIIDVTFDHFLLKHWQEYSTQNQQSYIAQCYQHLVDGHSYMPASMQLTIEKMVTQDWLSSYQDIEAIGRALNNIANRIRFKNQFQNSLEEINANYSQLEQTFLAFFPALMRHVNSQAIEGNLFHHGD</sequence>
<dbReference type="PIRSF" id="PIRSF011489">
    <property type="entry name" value="DUF479"/>
    <property type="match status" value="1"/>
</dbReference>
<dbReference type="InterPro" id="IPR007431">
    <property type="entry name" value="ACP_PD"/>
</dbReference>
<dbReference type="AlphaFoldDB" id="A0A1H9YMC1"/>
<keyword evidence="1" id="KW-0444">Lipid biosynthesis</keyword>
<dbReference type="STRING" id="349064.SAMN05660429_00278"/>
<dbReference type="Pfam" id="PF04336">
    <property type="entry name" value="ACP_PD"/>
    <property type="match status" value="1"/>
</dbReference>
<dbReference type="GO" id="GO:0008770">
    <property type="term" value="F:[acyl-carrier-protein] phosphodiesterase activity"/>
    <property type="evidence" value="ECO:0007669"/>
    <property type="project" value="InterPro"/>
</dbReference>
<name>A0A1H9YMC1_THASX</name>
<evidence type="ECO:0000256" key="3">
    <source>
        <dbReference type="ARBA" id="ARBA00023098"/>
    </source>
</evidence>
<keyword evidence="4" id="KW-0275">Fatty acid biosynthesis</keyword>
<evidence type="ECO:0000256" key="4">
    <source>
        <dbReference type="ARBA" id="ARBA00023160"/>
    </source>
</evidence>
<dbReference type="GO" id="GO:0006633">
    <property type="term" value="P:fatty acid biosynthetic process"/>
    <property type="evidence" value="ECO:0007669"/>
    <property type="project" value="UniProtKB-KW"/>
</dbReference>
<evidence type="ECO:0000256" key="1">
    <source>
        <dbReference type="ARBA" id="ARBA00022516"/>
    </source>
</evidence>
<keyword evidence="3" id="KW-0443">Lipid metabolism</keyword>
<keyword evidence="6" id="KW-1185">Reference proteome</keyword>
<protein>
    <submittedName>
        <fullName evidence="5">Acyl carrier protein phosphodiesterase</fullName>
    </submittedName>
</protein>
<dbReference type="PANTHER" id="PTHR38764">
    <property type="entry name" value="ACYL CARRIER PROTEIN PHOSPHODIESTERASE"/>
    <property type="match status" value="1"/>
</dbReference>
<keyword evidence="2" id="KW-0378">Hydrolase</keyword>
<dbReference type="RefSeq" id="WP_093327031.1">
    <property type="nucleotide sequence ID" value="NZ_AP027363.1"/>
</dbReference>
<evidence type="ECO:0000313" key="5">
    <source>
        <dbReference type="EMBL" id="SES70190.1"/>
    </source>
</evidence>
<dbReference type="OrthoDB" id="8442777at2"/>
<dbReference type="EMBL" id="FOHK01000001">
    <property type="protein sequence ID" value="SES70190.1"/>
    <property type="molecule type" value="Genomic_DNA"/>
</dbReference>
<dbReference type="PANTHER" id="PTHR38764:SF1">
    <property type="entry name" value="ACYL CARRIER PROTEIN PHOSPHODIESTERASE"/>
    <property type="match status" value="1"/>
</dbReference>
<reference evidence="5 6" key="1">
    <citation type="submission" date="2016-10" db="EMBL/GenBank/DDBJ databases">
        <authorList>
            <person name="de Groot N.N."/>
        </authorList>
    </citation>
    <scope>NUCLEOTIDE SEQUENCE [LARGE SCALE GENOMIC DNA]</scope>
    <source>
        <strain evidence="5 6">DSM 19706</strain>
    </source>
</reference>
<dbReference type="Proteomes" id="UP000199308">
    <property type="component" value="Unassembled WGS sequence"/>
</dbReference>
<keyword evidence="4" id="KW-0276">Fatty acid metabolism</keyword>
<accession>A0A1H9YMC1</accession>